<dbReference type="GO" id="GO:0015628">
    <property type="term" value="P:protein secretion by the type II secretion system"/>
    <property type="evidence" value="ECO:0007669"/>
    <property type="project" value="InterPro"/>
</dbReference>
<reference evidence="3 4" key="1">
    <citation type="submission" date="2012-06" db="EMBL/GenBank/DDBJ databases">
        <title>Complete sequence of Sulfurospirillum barnesii SES-3.</title>
        <authorList>
            <consortium name="US DOE Joint Genome Institute"/>
            <person name="Lucas S."/>
            <person name="Han J."/>
            <person name="Lapidus A."/>
            <person name="Cheng J.-F."/>
            <person name="Goodwin L."/>
            <person name="Pitluck S."/>
            <person name="Peters L."/>
            <person name="Ovchinnikova G."/>
            <person name="Lu M."/>
            <person name="Detter J.C."/>
            <person name="Han C."/>
            <person name="Tapia R."/>
            <person name="Land M."/>
            <person name="Hauser L."/>
            <person name="Kyrpides N."/>
            <person name="Ivanova N."/>
            <person name="Pagani I."/>
            <person name="Stolz J."/>
            <person name="Arkin A."/>
            <person name="Dehal P."/>
            <person name="Oremland R."/>
            <person name="Saltikov C."/>
            <person name="Basu P."/>
            <person name="Hollibaugh J."/>
            <person name="Newman D."/>
            <person name="Stolyar S."/>
            <person name="Hazen T."/>
            <person name="Woyke T."/>
        </authorList>
    </citation>
    <scope>NUCLEOTIDE SEQUENCE [LARGE SCALE GENOMIC DNA]</scope>
    <source>
        <strain evidence="4">ATCC 700032 / DSM 10660 / SES-3</strain>
    </source>
</reference>
<evidence type="ECO:0000313" key="4">
    <source>
        <dbReference type="Proteomes" id="UP000006176"/>
    </source>
</evidence>
<dbReference type="KEGG" id="sba:Sulba_1665"/>
<dbReference type="STRING" id="760154.Sulba_1665"/>
<evidence type="ECO:0000313" key="3">
    <source>
        <dbReference type="EMBL" id="AFL68953.1"/>
    </source>
</evidence>
<keyword evidence="1" id="KW-0488">Methylation</keyword>
<dbReference type="HOGENOM" id="CLU_142725_0_0_7"/>
<accession>I3XYC9</accession>
<dbReference type="PATRIC" id="fig|760154.4.peg.1667"/>
<name>I3XYC9_SULBS</name>
<evidence type="ECO:0000256" key="2">
    <source>
        <dbReference type="SAM" id="Phobius"/>
    </source>
</evidence>
<feature type="transmembrane region" description="Helical" evidence="2">
    <location>
        <begin position="6"/>
        <end position="28"/>
    </location>
</feature>
<protein>
    <submittedName>
        <fullName evidence="3">Prepilin-type N-terminal cleavage/methylation domain-containing protein</fullName>
    </submittedName>
</protein>
<dbReference type="NCBIfam" id="TIGR02532">
    <property type="entry name" value="IV_pilin_GFxxxE"/>
    <property type="match status" value="1"/>
</dbReference>
<dbReference type="SUPFAM" id="SSF54523">
    <property type="entry name" value="Pili subunits"/>
    <property type="match status" value="1"/>
</dbReference>
<dbReference type="Gene3D" id="3.30.700.10">
    <property type="entry name" value="Glycoprotein, Type 4 Pilin"/>
    <property type="match status" value="1"/>
</dbReference>
<organism evidence="3 4">
    <name type="scientific">Sulfurospirillum barnesii (strain ATCC 700032 / DSM 10660 / SES-3)</name>
    <dbReference type="NCBI Taxonomy" id="760154"/>
    <lineage>
        <taxon>Bacteria</taxon>
        <taxon>Pseudomonadati</taxon>
        <taxon>Campylobacterota</taxon>
        <taxon>Epsilonproteobacteria</taxon>
        <taxon>Campylobacterales</taxon>
        <taxon>Sulfurospirillaceae</taxon>
        <taxon>Sulfurospirillum</taxon>
    </lineage>
</organism>
<keyword evidence="2" id="KW-0472">Membrane</keyword>
<dbReference type="eggNOG" id="COG2165">
    <property type="taxonomic scope" value="Bacteria"/>
</dbReference>
<sequence>MKQHSSAFTMIELVFVIVILGILAAVAIPRMGATRDDAMLVKGKSQIASIRSGISLLKSKMLLEGNTTAITKLDDATANAEGQSLFKDVLEYPIVSKNGDGNWMKTGTTSYTFKLLGKTNTFEYNTTAWQFNCTGDDCTALTQ</sequence>
<keyword evidence="2" id="KW-0812">Transmembrane</keyword>
<dbReference type="Proteomes" id="UP000006176">
    <property type="component" value="Chromosome"/>
</dbReference>
<dbReference type="RefSeq" id="WP_014769830.1">
    <property type="nucleotide sequence ID" value="NC_018002.1"/>
</dbReference>
<dbReference type="InterPro" id="IPR000983">
    <property type="entry name" value="Bac_GSPG_pilin"/>
</dbReference>
<dbReference type="InterPro" id="IPR045584">
    <property type="entry name" value="Pilin-like"/>
</dbReference>
<proteinExistence type="predicted"/>
<dbReference type="Pfam" id="PF07963">
    <property type="entry name" value="N_methyl"/>
    <property type="match status" value="1"/>
</dbReference>
<keyword evidence="2" id="KW-1133">Transmembrane helix</keyword>
<dbReference type="EMBL" id="CP003333">
    <property type="protein sequence ID" value="AFL68953.1"/>
    <property type="molecule type" value="Genomic_DNA"/>
</dbReference>
<evidence type="ECO:0000256" key="1">
    <source>
        <dbReference type="ARBA" id="ARBA00022481"/>
    </source>
</evidence>
<gene>
    <name evidence="3" type="ordered locus">Sulba_1665</name>
</gene>
<dbReference type="AlphaFoldDB" id="I3XYC9"/>
<dbReference type="PRINTS" id="PR00813">
    <property type="entry name" value="BCTERIALGSPG"/>
</dbReference>
<dbReference type="InterPro" id="IPR012902">
    <property type="entry name" value="N_methyl_site"/>
</dbReference>
<dbReference type="GO" id="GO:0015627">
    <property type="term" value="C:type II protein secretion system complex"/>
    <property type="evidence" value="ECO:0007669"/>
    <property type="project" value="InterPro"/>
</dbReference>
<keyword evidence="4" id="KW-1185">Reference proteome</keyword>